<proteinExistence type="predicted"/>
<reference evidence="3" key="1">
    <citation type="journal article" date="2017" name="Front. Plant Sci.">
        <title>Climate Clever Clovers: New Paradigm to Reduce the Environmental Footprint of Ruminants by Breeding Low Methanogenic Forages Utilizing Haplotype Variation.</title>
        <authorList>
            <person name="Kaur P."/>
            <person name="Appels R."/>
            <person name="Bayer P.E."/>
            <person name="Keeble-Gagnere G."/>
            <person name="Wang J."/>
            <person name="Hirakawa H."/>
            <person name="Shirasawa K."/>
            <person name="Vercoe P."/>
            <person name="Stefanova K."/>
            <person name="Durmic Z."/>
            <person name="Nichols P."/>
            <person name="Revell C."/>
            <person name="Isobe S.N."/>
            <person name="Edwards D."/>
            <person name="Erskine W."/>
        </authorList>
    </citation>
    <scope>NUCLEOTIDE SEQUENCE [LARGE SCALE GENOMIC DNA]</scope>
    <source>
        <strain evidence="3">cv. Daliak</strain>
    </source>
</reference>
<protein>
    <recommendedName>
        <fullName evidence="4">Secreted protein</fullName>
    </recommendedName>
</protein>
<dbReference type="AlphaFoldDB" id="A0A2Z6M506"/>
<evidence type="ECO:0000313" key="2">
    <source>
        <dbReference type="EMBL" id="GAU16994.1"/>
    </source>
</evidence>
<keyword evidence="3" id="KW-1185">Reference proteome</keyword>
<accession>A0A2Z6M506</accession>
<keyword evidence="1" id="KW-0732">Signal</keyword>
<evidence type="ECO:0000256" key="1">
    <source>
        <dbReference type="SAM" id="SignalP"/>
    </source>
</evidence>
<gene>
    <name evidence="2" type="ORF">TSUD_37520</name>
</gene>
<sequence>MAAAVSASAALLVFVYSLQCANSQEGFYQHIPACSWLCNCTRDSGTTAAISASAALLDFCVFCAARQSSSVAAVYSSLDIIPNTTITPNTRSERAKE</sequence>
<name>A0A2Z6M506_TRISU</name>
<organism evidence="2 3">
    <name type="scientific">Trifolium subterraneum</name>
    <name type="common">Subterranean clover</name>
    <dbReference type="NCBI Taxonomy" id="3900"/>
    <lineage>
        <taxon>Eukaryota</taxon>
        <taxon>Viridiplantae</taxon>
        <taxon>Streptophyta</taxon>
        <taxon>Embryophyta</taxon>
        <taxon>Tracheophyta</taxon>
        <taxon>Spermatophyta</taxon>
        <taxon>Magnoliopsida</taxon>
        <taxon>eudicotyledons</taxon>
        <taxon>Gunneridae</taxon>
        <taxon>Pentapetalae</taxon>
        <taxon>rosids</taxon>
        <taxon>fabids</taxon>
        <taxon>Fabales</taxon>
        <taxon>Fabaceae</taxon>
        <taxon>Papilionoideae</taxon>
        <taxon>50 kb inversion clade</taxon>
        <taxon>NPAAA clade</taxon>
        <taxon>Hologalegina</taxon>
        <taxon>IRL clade</taxon>
        <taxon>Trifolieae</taxon>
        <taxon>Trifolium</taxon>
    </lineage>
</organism>
<feature type="signal peptide" evidence="1">
    <location>
        <begin position="1"/>
        <end position="23"/>
    </location>
</feature>
<dbReference type="EMBL" id="DF973165">
    <property type="protein sequence ID" value="GAU16994.1"/>
    <property type="molecule type" value="Genomic_DNA"/>
</dbReference>
<feature type="chain" id="PRO_5016232833" description="Secreted protein" evidence="1">
    <location>
        <begin position="24"/>
        <end position="97"/>
    </location>
</feature>
<evidence type="ECO:0008006" key="4">
    <source>
        <dbReference type="Google" id="ProtNLM"/>
    </source>
</evidence>
<dbReference type="Proteomes" id="UP000242715">
    <property type="component" value="Unassembled WGS sequence"/>
</dbReference>
<evidence type="ECO:0000313" key="3">
    <source>
        <dbReference type="Proteomes" id="UP000242715"/>
    </source>
</evidence>